<dbReference type="RefSeq" id="WP_225270013.1">
    <property type="nucleotide sequence ID" value="NZ_CP084058.1"/>
</dbReference>
<dbReference type="InterPro" id="IPR011009">
    <property type="entry name" value="Kinase-like_dom_sf"/>
</dbReference>
<evidence type="ECO:0008006" key="2">
    <source>
        <dbReference type="Google" id="ProtNLM"/>
    </source>
</evidence>
<accession>A0A1M4DVJ0</accession>
<evidence type="ECO:0000313" key="1">
    <source>
        <dbReference type="EMBL" id="SBO90579.1"/>
    </source>
</evidence>
<proteinExistence type="predicted"/>
<dbReference type="AlphaFoldDB" id="A0A1M4DVJ0"/>
<organism evidence="1">
    <name type="scientific">Nonomuraea gerenzanensis</name>
    <dbReference type="NCBI Taxonomy" id="93944"/>
    <lineage>
        <taxon>Bacteria</taxon>
        <taxon>Bacillati</taxon>
        <taxon>Actinomycetota</taxon>
        <taxon>Actinomycetes</taxon>
        <taxon>Streptosporangiales</taxon>
        <taxon>Streptosporangiaceae</taxon>
        <taxon>Nonomuraea</taxon>
    </lineage>
</organism>
<dbReference type="SUPFAM" id="SSF56112">
    <property type="entry name" value="Protein kinase-like (PK-like)"/>
    <property type="match status" value="1"/>
</dbReference>
<name>A0A1M4DVJ0_9ACTN</name>
<protein>
    <recommendedName>
        <fullName evidence="2">Aminoglycoside phosphotransferase</fullName>
    </recommendedName>
</protein>
<sequence>MEKYTGRVMNAETASEGMNSAVALILETEFDKFFVKGLKRAYPRRWTQDMEWTIGPYVASISPRVQWRVEEDEHWDLIGFEYIDGRHADYTPGSEDLPKIEHTMAVLGRISCPSLDLKTAESRWKPYILNEEDLHWLVGDRLLHTDYNPLNVLISDGRALLIDWAWPTKGAGWIDPACMILRLIAGGHTAEQAETVFRDLPAWQAAPAEGLKVFAEGCVNMWTEISEADSAKWKMKMQWAAHEWLSHRLCIGT</sequence>
<dbReference type="EMBL" id="LT559118">
    <property type="protein sequence ID" value="SBO90579.1"/>
    <property type="molecule type" value="Genomic_DNA"/>
</dbReference>
<reference evidence="1" key="1">
    <citation type="submission" date="2016-04" db="EMBL/GenBank/DDBJ databases">
        <authorList>
            <person name="Evans L.H."/>
            <person name="Alamgir A."/>
            <person name="Owens N."/>
            <person name="Weber N.D."/>
            <person name="Virtaneva K."/>
            <person name="Barbian K."/>
            <person name="Babar A."/>
            <person name="Rosenke K."/>
        </authorList>
    </citation>
    <scope>NUCLEOTIDE SEQUENCE</scope>
    <source>
        <strain evidence="1">Nono1</strain>
    </source>
</reference>
<gene>
    <name evidence="1" type="ORF">BN4615_P93</name>
</gene>